<dbReference type="Proteomes" id="UP000001850">
    <property type="component" value="Segment"/>
</dbReference>
<evidence type="ECO:0000313" key="2">
    <source>
        <dbReference type="Proteomes" id="UP000001850"/>
    </source>
</evidence>
<accession>B5LJW4</accession>
<organism evidence="1 2">
    <name type="scientific">Mycobacterium phage Rizal</name>
    <dbReference type="NCBI Taxonomy" id="546806"/>
    <lineage>
        <taxon>Viruses</taxon>
        <taxon>Duplodnaviria</taxon>
        <taxon>Heunggongvirae</taxon>
        <taxon>Uroviricota</taxon>
        <taxon>Caudoviricetes</taxon>
        <taxon>Ceeclamvirinae</taxon>
        <taxon>Bixzunavirus</taxon>
        <taxon>Bixzunavirus Bxz1</taxon>
    </lineage>
</organism>
<reference evidence="1 2" key="1">
    <citation type="submission" date="2008-06" db="EMBL/GenBank/DDBJ databases">
        <authorList>
            <person name="Tantoco A.T."/>
            <person name="Peebles C.L."/>
            <person name="Paladin E.C."/>
            <person name="Jacobs-Sera D."/>
            <person name="Hendrix R.W."/>
            <person name="Hatfull G.F."/>
        </authorList>
    </citation>
    <scope>NUCLEOTIDE SEQUENCE [LARGE SCALE GENOMIC DNA]</scope>
</reference>
<proteinExistence type="predicted"/>
<dbReference type="GeneID" id="6921009"/>
<dbReference type="RefSeq" id="YP_002224891.1">
    <property type="nucleotide sequence ID" value="NC_011272.1"/>
</dbReference>
<dbReference type="EMBL" id="EU826467">
    <property type="protein sequence ID" value="ACH62430.1"/>
    <property type="molecule type" value="Genomic_DNA"/>
</dbReference>
<sequence length="74" mass="7911">MGGTYLMGNVDPALADRITAIIGKHSLLDPEAAATLAHHVAHDLGLTSEVHQVQGMDYLGGVTIKRWVTGWFKG</sequence>
<protein>
    <submittedName>
        <fullName evidence="1">Uncharacterized protein</fullName>
    </submittedName>
</protein>
<evidence type="ECO:0000313" key="1">
    <source>
        <dbReference type="EMBL" id="ACH62430.1"/>
    </source>
</evidence>
<gene>
    <name evidence="1" type="primary">228</name>
    <name evidence="1" type="ORF">RIZAL_228</name>
</gene>
<dbReference type="KEGG" id="vg:6921009"/>
<name>B5LJW4_9CAUD</name>